<name>A0ABN9NRK0_9MYCO</name>
<dbReference type="InterPro" id="IPR012675">
    <property type="entry name" value="Beta-grasp_dom_sf"/>
</dbReference>
<sequence>MRVEPAGFDIEVRPGETLIQAAWRAGYSWPTLCYAMGRCTACQCEVLDGLHALSERTEAESALLNNLDRRVRRANPRRVRLACQVTATADIRVRKPGVQKQCADSDERTSNSDVSQ</sequence>
<reference evidence="2 3" key="1">
    <citation type="submission" date="2023-08" db="EMBL/GenBank/DDBJ databases">
        <authorList>
            <person name="Folkvardsen B D."/>
            <person name="Norman A."/>
        </authorList>
    </citation>
    <scope>NUCLEOTIDE SEQUENCE [LARGE SCALE GENOMIC DNA]</scope>
    <source>
        <strain evidence="2 3">Mu0053</strain>
    </source>
</reference>
<keyword evidence="3" id="KW-1185">Reference proteome</keyword>
<evidence type="ECO:0000313" key="3">
    <source>
        <dbReference type="Proteomes" id="UP001190465"/>
    </source>
</evidence>
<dbReference type="EMBL" id="OY726397">
    <property type="protein sequence ID" value="CAJ1510792.1"/>
    <property type="molecule type" value="Genomic_DNA"/>
</dbReference>
<dbReference type="SUPFAM" id="SSF54292">
    <property type="entry name" value="2Fe-2S ferredoxin-like"/>
    <property type="match status" value="1"/>
</dbReference>
<dbReference type="PROSITE" id="PS51085">
    <property type="entry name" value="2FE2S_FER_2"/>
    <property type="match status" value="1"/>
</dbReference>
<dbReference type="CDD" id="cd00207">
    <property type="entry name" value="fer2"/>
    <property type="match status" value="1"/>
</dbReference>
<evidence type="ECO:0000313" key="2">
    <source>
        <dbReference type="EMBL" id="CAJ1510792.1"/>
    </source>
</evidence>
<dbReference type="Proteomes" id="UP001190465">
    <property type="component" value="Chromosome"/>
</dbReference>
<dbReference type="Gene3D" id="3.10.20.30">
    <property type="match status" value="1"/>
</dbReference>
<dbReference type="InterPro" id="IPR036010">
    <property type="entry name" value="2Fe-2S_ferredoxin-like_sf"/>
</dbReference>
<dbReference type="RefSeq" id="WP_308480055.1">
    <property type="nucleotide sequence ID" value="NZ_OY726397.1"/>
</dbReference>
<evidence type="ECO:0000259" key="1">
    <source>
        <dbReference type="PROSITE" id="PS51085"/>
    </source>
</evidence>
<feature type="domain" description="2Fe-2S ferredoxin-type" evidence="1">
    <location>
        <begin position="1"/>
        <end position="99"/>
    </location>
</feature>
<accession>A0ABN9NRK0</accession>
<dbReference type="InterPro" id="IPR001041">
    <property type="entry name" value="2Fe-2S_ferredoxin-type"/>
</dbReference>
<proteinExistence type="predicted"/>
<protein>
    <submittedName>
        <fullName evidence="2">2Fe-2S iron-sulfur cluster-binding protein</fullName>
    </submittedName>
</protein>
<gene>
    <name evidence="2" type="ORF">MU0053_004788</name>
</gene>
<dbReference type="Pfam" id="PF00111">
    <property type="entry name" value="Fer2"/>
    <property type="match status" value="1"/>
</dbReference>
<organism evidence="2 3">
    <name type="scientific">[Mycobacterium] burgundiense</name>
    <dbReference type="NCBI Taxonomy" id="3064286"/>
    <lineage>
        <taxon>Bacteria</taxon>
        <taxon>Bacillati</taxon>
        <taxon>Actinomycetota</taxon>
        <taxon>Actinomycetes</taxon>
        <taxon>Mycobacteriales</taxon>
        <taxon>Mycobacteriaceae</taxon>
        <taxon>Mycolicibacterium</taxon>
    </lineage>
</organism>